<sequence length="256" mass="28219">MRFSAVYNTDVGIKKKTNQDSLAIKIAETPDGQALFSLVCDGMGGLAKGEVASKEVICAFCNWFDQQFAEMVKNESFSEGALKYQWLHLAVDMNEKIKAYGEQNGIMLGTTISAILMYRGRYYIVHVGDSRIYQMSSTVQQLTADQTLVAREIAAGRLTPEQAETDSRRSVLLQCIGASPVVEPDFVAGDIQAGATYMICSDGFRHKISNDEMMSKIGPAACGTEAEMEDGCKFLTELVKYRKETDNITVVLIKTE</sequence>
<dbReference type="Gene3D" id="3.60.40.10">
    <property type="entry name" value="PPM-type phosphatase domain"/>
    <property type="match status" value="1"/>
</dbReference>
<evidence type="ECO:0000259" key="2">
    <source>
        <dbReference type="SMART" id="SM00332"/>
    </source>
</evidence>
<dbReference type="SMART" id="SM00332">
    <property type="entry name" value="PP2Cc"/>
    <property type="match status" value="1"/>
</dbReference>
<feature type="domain" description="PPM-type phosphatase" evidence="1">
    <location>
        <begin position="6"/>
        <end position="255"/>
    </location>
</feature>
<dbReference type="Proteomes" id="UP000283295">
    <property type="component" value="Unassembled WGS sequence"/>
</dbReference>
<dbReference type="SUPFAM" id="SSF81606">
    <property type="entry name" value="PP2C-like"/>
    <property type="match status" value="1"/>
</dbReference>
<feature type="domain" description="PPM-type phosphatase" evidence="2">
    <location>
        <begin position="2"/>
        <end position="253"/>
    </location>
</feature>
<reference evidence="3 4" key="1">
    <citation type="submission" date="2018-08" db="EMBL/GenBank/DDBJ databases">
        <title>A genome reference for cultivated species of the human gut microbiota.</title>
        <authorList>
            <person name="Zou Y."/>
            <person name="Xue W."/>
            <person name="Luo G."/>
        </authorList>
    </citation>
    <scope>NUCLEOTIDE SEQUENCE [LARGE SCALE GENOMIC DNA]</scope>
    <source>
        <strain evidence="3 4">AF22-21</strain>
    </source>
</reference>
<comment type="caution">
    <text evidence="3">The sequence shown here is derived from an EMBL/GenBank/DDBJ whole genome shotgun (WGS) entry which is preliminary data.</text>
</comment>
<accession>A0A3R5WLN4</accession>
<dbReference type="AlphaFoldDB" id="A0A3R5WLN4"/>
<dbReference type="InterPro" id="IPR036457">
    <property type="entry name" value="PPM-type-like_dom_sf"/>
</dbReference>
<evidence type="ECO:0000313" key="4">
    <source>
        <dbReference type="Proteomes" id="UP000283295"/>
    </source>
</evidence>
<proteinExistence type="predicted"/>
<dbReference type="InterPro" id="IPR001932">
    <property type="entry name" value="PPM-type_phosphatase-like_dom"/>
</dbReference>
<gene>
    <name evidence="3" type="ORF">DWX94_06175</name>
</gene>
<dbReference type="EMBL" id="QRVK01000011">
    <property type="protein sequence ID" value="RGS43065.1"/>
    <property type="molecule type" value="Genomic_DNA"/>
</dbReference>
<evidence type="ECO:0000259" key="1">
    <source>
        <dbReference type="SMART" id="SM00331"/>
    </source>
</evidence>
<dbReference type="CDD" id="cd00143">
    <property type="entry name" value="PP2Cc"/>
    <property type="match status" value="1"/>
</dbReference>
<dbReference type="SMART" id="SM00331">
    <property type="entry name" value="PP2C_SIG"/>
    <property type="match status" value="1"/>
</dbReference>
<dbReference type="OrthoDB" id="9801841at2"/>
<name>A0A3R5WLN4_9FIRM</name>
<evidence type="ECO:0000313" key="3">
    <source>
        <dbReference type="EMBL" id="RGS43065.1"/>
    </source>
</evidence>
<protein>
    <submittedName>
        <fullName evidence="3">Serine/threonine-protein phosphatase</fullName>
    </submittedName>
</protein>
<dbReference type="Pfam" id="PF13672">
    <property type="entry name" value="PP2C_2"/>
    <property type="match status" value="1"/>
</dbReference>
<organism evidence="3 4">
    <name type="scientific">Coprococcus eutactus</name>
    <dbReference type="NCBI Taxonomy" id="33043"/>
    <lineage>
        <taxon>Bacteria</taxon>
        <taxon>Bacillati</taxon>
        <taxon>Bacillota</taxon>
        <taxon>Clostridia</taxon>
        <taxon>Lachnospirales</taxon>
        <taxon>Lachnospiraceae</taxon>
        <taxon>Coprococcus</taxon>
    </lineage>
</organism>